<sequence>MAKLLYVEDNEMNRDMLSRRLSRRGYEIIMAFDGQAGLDMMRTESPDLVLMDMGLPVLDGWEATIQAKADDSISSIPIIALTAHALESDKQKALECGADDFDTKPVDFKRLLGKIEAFVGS</sequence>
<dbReference type="AlphaFoldDB" id="A0A520LQV0"/>
<dbReference type="Gene3D" id="3.40.50.2300">
    <property type="match status" value="1"/>
</dbReference>
<evidence type="ECO:0000313" key="5">
    <source>
        <dbReference type="EMBL" id="RZO10549.1"/>
    </source>
</evidence>
<dbReference type="PROSITE" id="PS50110">
    <property type="entry name" value="RESPONSE_REGULATORY"/>
    <property type="match status" value="1"/>
</dbReference>
<feature type="domain" description="Response regulatory" evidence="4">
    <location>
        <begin position="3"/>
        <end position="119"/>
    </location>
</feature>
<proteinExistence type="predicted"/>
<dbReference type="PANTHER" id="PTHR45339">
    <property type="entry name" value="HYBRID SIGNAL TRANSDUCTION HISTIDINE KINASE J"/>
    <property type="match status" value="1"/>
</dbReference>
<evidence type="ECO:0000256" key="2">
    <source>
        <dbReference type="ARBA" id="ARBA00023012"/>
    </source>
</evidence>
<evidence type="ECO:0000259" key="4">
    <source>
        <dbReference type="PROSITE" id="PS50110"/>
    </source>
</evidence>
<gene>
    <name evidence="5" type="ORF">EVB01_02965</name>
</gene>
<accession>A0A520LQV0</accession>
<dbReference type="PANTHER" id="PTHR45339:SF1">
    <property type="entry name" value="HYBRID SIGNAL TRANSDUCTION HISTIDINE KINASE J"/>
    <property type="match status" value="1"/>
</dbReference>
<keyword evidence="1 3" id="KW-0597">Phosphoprotein</keyword>
<name>A0A520LQV0_9GAMM</name>
<evidence type="ECO:0000256" key="3">
    <source>
        <dbReference type="PROSITE-ProRule" id="PRU00169"/>
    </source>
</evidence>
<feature type="modified residue" description="4-aspartylphosphate" evidence="3">
    <location>
        <position position="52"/>
    </location>
</feature>
<organism evidence="5 6">
    <name type="scientific">SAR86 cluster bacterium</name>
    <dbReference type="NCBI Taxonomy" id="2030880"/>
    <lineage>
        <taxon>Bacteria</taxon>
        <taxon>Pseudomonadati</taxon>
        <taxon>Pseudomonadota</taxon>
        <taxon>Gammaproteobacteria</taxon>
        <taxon>SAR86 cluster</taxon>
    </lineage>
</organism>
<dbReference type="InterPro" id="IPR011006">
    <property type="entry name" value="CheY-like_superfamily"/>
</dbReference>
<dbReference type="Proteomes" id="UP000319023">
    <property type="component" value="Unassembled WGS sequence"/>
</dbReference>
<dbReference type="SMART" id="SM00448">
    <property type="entry name" value="REC"/>
    <property type="match status" value="1"/>
</dbReference>
<keyword evidence="2" id="KW-0902">Two-component regulatory system</keyword>
<dbReference type="Pfam" id="PF00072">
    <property type="entry name" value="Response_reg"/>
    <property type="match status" value="1"/>
</dbReference>
<dbReference type="InterPro" id="IPR001789">
    <property type="entry name" value="Sig_transdc_resp-reg_receiver"/>
</dbReference>
<reference evidence="5 6" key="1">
    <citation type="submission" date="2019-02" db="EMBL/GenBank/DDBJ databases">
        <title>Prokaryotic population dynamics and viral predation in marine succession experiment using metagenomics: the confinement effect.</title>
        <authorList>
            <person name="Haro-Moreno J.M."/>
            <person name="Rodriguez-Valera F."/>
            <person name="Lopez-Perez M."/>
        </authorList>
    </citation>
    <scope>NUCLEOTIDE SEQUENCE [LARGE SCALE GENOMIC DNA]</scope>
    <source>
        <strain evidence="5">MED-G168</strain>
    </source>
</reference>
<evidence type="ECO:0000256" key="1">
    <source>
        <dbReference type="ARBA" id="ARBA00022553"/>
    </source>
</evidence>
<dbReference type="SUPFAM" id="SSF52172">
    <property type="entry name" value="CheY-like"/>
    <property type="match status" value="1"/>
</dbReference>
<comment type="caution">
    <text evidence="5">The sequence shown here is derived from an EMBL/GenBank/DDBJ whole genome shotgun (WGS) entry which is preliminary data.</text>
</comment>
<evidence type="ECO:0000313" key="6">
    <source>
        <dbReference type="Proteomes" id="UP000319023"/>
    </source>
</evidence>
<protein>
    <submittedName>
        <fullName evidence="5">Response regulator</fullName>
    </submittedName>
</protein>
<dbReference type="GO" id="GO:0000160">
    <property type="term" value="P:phosphorelay signal transduction system"/>
    <property type="evidence" value="ECO:0007669"/>
    <property type="project" value="UniProtKB-KW"/>
</dbReference>
<dbReference type="EMBL" id="SHBN01000055">
    <property type="protein sequence ID" value="RZO10549.1"/>
    <property type="molecule type" value="Genomic_DNA"/>
</dbReference>